<evidence type="ECO:0000313" key="3">
    <source>
        <dbReference type="Proteomes" id="UP001162131"/>
    </source>
</evidence>
<evidence type="ECO:0000313" key="2">
    <source>
        <dbReference type="EMBL" id="CAG9335539.1"/>
    </source>
</evidence>
<feature type="transmembrane region" description="Helical" evidence="1">
    <location>
        <begin position="53"/>
        <end position="72"/>
    </location>
</feature>
<dbReference type="EMBL" id="CAJZBQ010000062">
    <property type="protein sequence ID" value="CAG9335539.1"/>
    <property type="molecule type" value="Genomic_DNA"/>
</dbReference>
<protein>
    <recommendedName>
        <fullName evidence="4">Transmembrane protein</fullName>
    </recommendedName>
</protein>
<reference evidence="2" key="1">
    <citation type="submission" date="2021-09" db="EMBL/GenBank/DDBJ databases">
        <authorList>
            <consortium name="AG Swart"/>
            <person name="Singh M."/>
            <person name="Singh A."/>
            <person name="Seah K."/>
            <person name="Emmerich C."/>
        </authorList>
    </citation>
    <scope>NUCLEOTIDE SEQUENCE</scope>
    <source>
        <strain evidence="2">ATCC30299</strain>
    </source>
</reference>
<comment type="caution">
    <text evidence="2">The sequence shown here is derived from an EMBL/GenBank/DDBJ whole genome shotgun (WGS) entry which is preliminary data.</text>
</comment>
<dbReference type="Proteomes" id="UP001162131">
    <property type="component" value="Unassembled WGS sequence"/>
</dbReference>
<evidence type="ECO:0008006" key="4">
    <source>
        <dbReference type="Google" id="ProtNLM"/>
    </source>
</evidence>
<organism evidence="2 3">
    <name type="scientific">Blepharisma stoltei</name>
    <dbReference type="NCBI Taxonomy" id="1481888"/>
    <lineage>
        <taxon>Eukaryota</taxon>
        <taxon>Sar</taxon>
        <taxon>Alveolata</taxon>
        <taxon>Ciliophora</taxon>
        <taxon>Postciliodesmatophora</taxon>
        <taxon>Heterotrichea</taxon>
        <taxon>Heterotrichida</taxon>
        <taxon>Blepharismidae</taxon>
        <taxon>Blepharisma</taxon>
    </lineage>
</organism>
<proteinExistence type="predicted"/>
<name>A0AAU9KFB0_9CILI</name>
<dbReference type="AlphaFoldDB" id="A0AAU9KFB0"/>
<sequence>MSRPDIMAGMPYTALQCNELRHSLLRDMISNDNPNREIRDCVRKELASIKRQGHGYGILLVGSFIAFTYIKAPNAKPHYAGIAIGLSLAYFLGGVFALDVGKPYVLDNIGIIKENPDFEKRRLEIVENCKKY</sequence>
<keyword evidence="1" id="KW-0472">Membrane</keyword>
<feature type="transmembrane region" description="Helical" evidence="1">
    <location>
        <begin position="78"/>
        <end position="98"/>
    </location>
</feature>
<keyword evidence="3" id="KW-1185">Reference proteome</keyword>
<evidence type="ECO:0000256" key="1">
    <source>
        <dbReference type="SAM" id="Phobius"/>
    </source>
</evidence>
<gene>
    <name evidence="2" type="ORF">BSTOLATCC_MIC64006</name>
</gene>
<accession>A0AAU9KFB0</accession>
<keyword evidence="1" id="KW-0812">Transmembrane</keyword>
<keyword evidence="1" id="KW-1133">Transmembrane helix</keyword>